<dbReference type="HOGENOM" id="CLU_2196629_0_0_1"/>
<dbReference type="Proteomes" id="UP000016930">
    <property type="component" value="Unassembled WGS sequence"/>
</dbReference>
<keyword evidence="2" id="KW-1185">Reference proteome</keyword>
<accession>M2R796</accession>
<proteinExistence type="predicted"/>
<reference evidence="1 2" key="1">
    <citation type="journal article" date="2012" name="Proc. Natl. Acad. Sci. U.S.A.">
        <title>Comparative genomics of Ceriporiopsis subvermispora and Phanerochaete chrysosporium provide insight into selective ligninolysis.</title>
        <authorList>
            <person name="Fernandez-Fueyo E."/>
            <person name="Ruiz-Duenas F.J."/>
            <person name="Ferreira P."/>
            <person name="Floudas D."/>
            <person name="Hibbett D.S."/>
            <person name="Canessa P."/>
            <person name="Larrondo L.F."/>
            <person name="James T.Y."/>
            <person name="Seelenfreund D."/>
            <person name="Lobos S."/>
            <person name="Polanco R."/>
            <person name="Tello M."/>
            <person name="Honda Y."/>
            <person name="Watanabe T."/>
            <person name="Watanabe T."/>
            <person name="Ryu J.S."/>
            <person name="Kubicek C.P."/>
            <person name="Schmoll M."/>
            <person name="Gaskell J."/>
            <person name="Hammel K.E."/>
            <person name="St John F.J."/>
            <person name="Vanden Wymelenberg A."/>
            <person name="Sabat G."/>
            <person name="Splinter BonDurant S."/>
            <person name="Syed K."/>
            <person name="Yadav J.S."/>
            <person name="Doddapaneni H."/>
            <person name="Subramanian V."/>
            <person name="Lavin J.L."/>
            <person name="Oguiza J.A."/>
            <person name="Perez G."/>
            <person name="Pisabarro A.G."/>
            <person name="Ramirez L."/>
            <person name="Santoyo F."/>
            <person name="Master E."/>
            <person name="Coutinho P.M."/>
            <person name="Henrissat B."/>
            <person name="Lombard V."/>
            <person name="Magnuson J.K."/>
            <person name="Kuees U."/>
            <person name="Hori C."/>
            <person name="Igarashi K."/>
            <person name="Samejima M."/>
            <person name="Held B.W."/>
            <person name="Barry K.W."/>
            <person name="LaButti K.M."/>
            <person name="Lapidus A."/>
            <person name="Lindquist E.A."/>
            <person name="Lucas S.M."/>
            <person name="Riley R."/>
            <person name="Salamov A.A."/>
            <person name="Hoffmeister D."/>
            <person name="Schwenk D."/>
            <person name="Hadar Y."/>
            <person name="Yarden O."/>
            <person name="de Vries R.P."/>
            <person name="Wiebenga A."/>
            <person name="Stenlid J."/>
            <person name="Eastwood D."/>
            <person name="Grigoriev I.V."/>
            <person name="Berka R.M."/>
            <person name="Blanchette R.A."/>
            <person name="Kersten P."/>
            <person name="Martinez A.T."/>
            <person name="Vicuna R."/>
            <person name="Cullen D."/>
        </authorList>
    </citation>
    <scope>NUCLEOTIDE SEQUENCE [LARGE SCALE GENOMIC DNA]</scope>
    <source>
        <strain evidence="1 2">B</strain>
    </source>
</reference>
<sequence length="108" mass="11686">MSTPCSRCFYADSIDLPTHATQQYTPLIPQSGPTASSSMSYFVARSAVLSSPSITCVEGANHVYVDWSGTVTPLLLKRSTALSQVLVRMSPPNIWTSESLQPGFCRSL</sequence>
<evidence type="ECO:0000313" key="2">
    <source>
        <dbReference type="Proteomes" id="UP000016930"/>
    </source>
</evidence>
<dbReference type="EMBL" id="KB445802">
    <property type="protein sequence ID" value="EMD34551.1"/>
    <property type="molecule type" value="Genomic_DNA"/>
</dbReference>
<protein>
    <submittedName>
        <fullName evidence="1">Uncharacterized protein</fullName>
    </submittedName>
</protein>
<gene>
    <name evidence="1" type="ORF">CERSUDRAFT_116698</name>
</gene>
<organism evidence="1 2">
    <name type="scientific">Ceriporiopsis subvermispora (strain B)</name>
    <name type="common">White-rot fungus</name>
    <name type="synonym">Gelatoporia subvermispora</name>
    <dbReference type="NCBI Taxonomy" id="914234"/>
    <lineage>
        <taxon>Eukaryota</taxon>
        <taxon>Fungi</taxon>
        <taxon>Dikarya</taxon>
        <taxon>Basidiomycota</taxon>
        <taxon>Agaricomycotina</taxon>
        <taxon>Agaricomycetes</taxon>
        <taxon>Polyporales</taxon>
        <taxon>Gelatoporiaceae</taxon>
        <taxon>Gelatoporia</taxon>
    </lineage>
</organism>
<name>M2R796_CERS8</name>
<dbReference type="AlphaFoldDB" id="M2R796"/>
<evidence type="ECO:0000313" key="1">
    <source>
        <dbReference type="EMBL" id="EMD34551.1"/>
    </source>
</evidence>